<keyword evidence="1" id="KW-0285">Flavoprotein</keyword>
<dbReference type="Pfam" id="PF00296">
    <property type="entry name" value="Bac_luciferase"/>
    <property type="match status" value="1"/>
</dbReference>
<evidence type="ECO:0000256" key="3">
    <source>
        <dbReference type="ARBA" id="ARBA00023002"/>
    </source>
</evidence>
<dbReference type="InterPro" id="IPR051260">
    <property type="entry name" value="Diverse_substr_monoxygenases"/>
</dbReference>
<evidence type="ECO:0000256" key="4">
    <source>
        <dbReference type="ARBA" id="ARBA00023033"/>
    </source>
</evidence>
<gene>
    <name evidence="7" type="ORF">WICANDRAFT_52407</name>
</gene>
<dbReference type="Gene3D" id="3.20.20.30">
    <property type="entry name" value="Luciferase-like domain"/>
    <property type="match status" value="1"/>
</dbReference>
<proteinExistence type="inferred from homology"/>
<dbReference type="PIRSF" id="PIRSF000337">
    <property type="entry name" value="NTA_MOA"/>
    <property type="match status" value="1"/>
</dbReference>
<keyword evidence="3" id="KW-0560">Oxidoreductase</keyword>
<dbReference type="GO" id="GO:0016705">
    <property type="term" value="F:oxidoreductase activity, acting on paired donors, with incorporation or reduction of molecular oxygen"/>
    <property type="evidence" value="ECO:0007669"/>
    <property type="project" value="InterPro"/>
</dbReference>
<dbReference type="Proteomes" id="UP000094112">
    <property type="component" value="Unassembled WGS sequence"/>
</dbReference>
<dbReference type="InterPro" id="IPR016215">
    <property type="entry name" value="NTA_MOA"/>
</dbReference>
<dbReference type="InterPro" id="IPR036661">
    <property type="entry name" value="Luciferase-like_sf"/>
</dbReference>
<evidence type="ECO:0000313" key="8">
    <source>
        <dbReference type="Proteomes" id="UP000094112"/>
    </source>
</evidence>
<dbReference type="RefSeq" id="XP_019040538.1">
    <property type="nucleotide sequence ID" value="XM_019182687.1"/>
</dbReference>
<dbReference type="NCBIfam" id="TIGR03860">
    <property type="entry name" value="FMN_nitrolo"/>
    <property type="match status" value="1"/>
</dbReference>
<dbReference type="OrthoDB" id="5561043at2759"/>
<reference evidence="7 8" key="1">
    <citation type="journal article" date="2016" name="Proc. Natl. Acad. Sci. U.S.A.">
        <title>Comparative genomics of biotechnologically important yeasts.</title>
        <authorList>
            <person name="Riley R."/>
            <person name="Haridas S."/>
            <person name="Wolfe K.H."/>
            <person name="Lopes M.R."/>
            <person name="Hittinger C.T."/>
            <person name="Goeker M."/>
            <person name="Salamov A.A."/>
            <person name="Wisecaver J.H."/>
            <person name="Long T.M."/>
            <person name="Calvey C.H."/>
            <person name="Aerts A.L."/>
            <person name="Barry K.W."/>
            <person name="Choi C."/>
            <person name="Clum A."/>
            <person name="Coughlan A.Y."/>
            <person name="Deshpande S."/>
            <person name="Douglass A.P."/>
            <person name="Hanson S.J."/>
            <person name="Klenk H.-P."/>
            <person name="LaButti K.M."/>
            <person name="Lapidus A."/>
            <person name="Lindquist E.A."/>
            <person name="Lipzen A.M."/>
            <person name="Meier-Kolthoff J.P."/>
            <person name="Ohm R.A."/>
            <person name="Otillar R.P."/>
            <person name="Pangilinan J.L."/>
            <person name="Peng Y."/>
            <person name="Rokas A."/>
            <person name="Rosa C.A."/>
            <person name="Scheuner C."/>
            <person name="Sibirny A.A."/>
            <person name="Slot J.C."/>
            <person name="Stielow J.B."/>
            <person name="Sun H."/>
            <person name="Kurtzman C.P."/>
            <person name="Blackwell M."/>
            <person name="Grigoriev I.V."/>
            <person name="Jeffries T.W."/>
        </authorList>
    </citation>
    <scope>NUCLEOTIDE SEQUENCE [LARGE SCALE GENOMIC DNA]</scope>
    <source>
        <strain evidence="8">ATCC 58044 / CBS 1984 / NCYC 433 / NRRL Y-366-8</strain>
    </source>
</reference>
<accession>A0A1E3P7C5</accession>
<dbReference type="InterPro" id="IPR011251">
    <property type="entry name" value="Luciferase-like_dom"/>
</dbReference>
<keyword evidence="2" id="KW-0288">FMN</keyword>
<dbReference type="GeneID" id="30199933"/>
<keyword evidence="8" id="KW-1185">Reference proteome</keyword>
<dbReference type="EMBL" id="KV454209">
    <property type="protein sequence ID" value="ODQ61331.1"/>
    <property type="molecule type" value="Genomic_DNA"/>
</dbReference>
<dbReference type="STRING" id="683960.A0A1E3P7C5"/>
<sequence length="506" mass="57116">MAEPEAKRLKKTKRTEPLIINFFEALTPVLHAPGQWRNPKDTSRDYYKPEFWIKVAQLAEKGKFHGIFFGDSLAVYGGYKSQGLGGPFNFEEAAKSGNNFPKNDPTAYISALAISTRNISFGITCSTLSEHPYHFARRYATLDHITGGRMGWNVVTSFLPSAGRQLTDNNELPQKELRYAKADEYLQVFYELLLSSWRDDGLVYDKEAGVFSDPDAIREINFDGNYYKVPGPQITEPSPQRIPVIIQAGASPKGLLLGAKHGELIYVGARSPEIVREKIEETKKLAKEKFGRDPSHLKFLTRIAVVIGTTHEEAVAKYEQMLKYNDPDGVFTQIGVGGGGLDLSKFGKDEDLSKVDDPAAKGFAINYGKQFPGEIITKRFIVDHYHNHNTLFIGTAQEVADKIEDYVEKSGIDGFNFTNIVFPENFENIVDILIPELQERGLAQKEYAVDGGTYREQVYRQKGHTFVPEDHYAYPLRWKSGVSKEKFEKQLGEVKEEQKKYLISEL</sequence>
<dbReference type="GO" id="GO:0004497">
    <property type="term" value="F:monooxygenase activity"/>
    <property type="evidence" value="ECO:0007669"/>
    <property type="project" value="UniProtKB-KW"/>
</dbReference>
<evidence type="ECO:0000259" key="6">
    <source>
        <dbReference type="Pfam" id="PF00296"/>
    </source>
</evidence>
<organism evidence="7 8">
    <name type="scientific">Wickerhamomyces anomalus (strain ATCC 58044 / CBS 1984 / NCYC 433 / NRRL Y-366-8)</name>
    <name type="common">Yeast</name>
    <name type="synonym">Hansenula anomala</name>
    <dbReference type="NCBI Taxonomy" id="683960"/>
    <lineage>
        <taxon>Eukaryota</taxon>
        <taxon>Fungi</taxon>
        <taxon>Dikarya</taxon>
        <taxon>Ascomycota</taxon>
        <taxon>Saccharomycotina</taxon>
        <taxon>Saccharomycetes</taxon>
        <taxon>Phaffomycetales</taxon>
        <taxon>Wickerhamomycetaceae</taxon>
        <taxon>Wickerhamomyces</taxon>
    </lineage>
</organism>
<name>A0A1E3P7C5_WICAA</name>
<dbReference type="PANTHER" id="PTHR30011">
    <property type="entry name" value="ALKANESULFONATE MONOOXYGENASE-RELATED"/>
    <property type="match status" value="1"/>
</dbReference>
<evidence type="ECO:0000313" key="7">
    <source>
        <dbReference type="EMBL" id="ODQ61331.1"/>
    </source>
</evidence>
<dbReference type="PANTHER" id="PTHR30011:SF16">
    <property type="entry name" value="C2H2 FINGER DOMAIN TRANSCRIPTION FACTOR (EUROFUNG)-RELATED"/>
    <property type="match status" value="1"/>
</dbReference>
<dbReference type="SUPFAM" id="SSF51679">
    <property type="entry name" value="Bacterial luciferase-like"/>
    <property type="match status" value="1"/>
</dbReference>
<protein>
    <recommendedName>
        <fullName evidence="6">Luciferase-like domain-containing protein</fullName>
    </recommendedName>
</protein>
<evidence type="ECO:0000256" key="2">
    <source>
        <dbReference type="ARBA" id="ARBA00022643"/>
    </source>
</evidence>
<evidence type="ECO:0000256" key="1">
    <source>
        <dbReference type="ARBA" id="ARBA00022630"/>
    </source>
</evidence>
<feature type="domain" description="Luciferase-like" evidence="6">
    <location>
        <begin position="49"/>
        <end position="412"/>
    </location>
</feature>
<keyword evidence="4" id="KW-0503">Monooxygenase</keyword>
<evidence type="ECO:0000256" key="5">
    <source>
        <dbReference type="ARBA" id="ARBA00033748"/>
    </source>
</evidence>
<dbReference type="AlphaFoldDB" id="A0A1E3P7C5"/>
<comment type="similarity">
    <text evidence="5">Belongs to the NtaA/SnaA/DszA monooxygenase family.</text>
</comment>